<evidence type="ECO:0000313" key="14">
    <source>
        <dbReference type="EMBL" id="MDQ1120675.1"/>
    </source>
</evidence>
<dbReference type="PANTHER" id="PTHR34933">
    <property type="entry name" value="FLAGELLAR L-RING PROTEIN"/>
    <property type="match status" value="1"/>
</dbReference>
<feature type="chain" id="PRO_5043566722" evidence="13">
    <location>
        <begin position="23"/>
        <end position="193"/>
    </location>
</feature>
<comment type="subcellular location">
    <subcellularLocation>
        <location evidence="2">Bacterial flagellum basal body</location>
    </subcellularLocation>
    <subcellularLocation>
        <location evidence="3">Cell outer membrane</location>
    </subcellularLocation>
    <subcellularLocation>
        <location evidence="4">Membrane</location>
        <topology evidence="4">Lipid-anchor</topology>
    </subcellularLocation>
</comment>
<evidence type="ECO:0000256" key="2">
    <source>
        <dbReference type="ARBA" id="ARBA00004117"/>
    </source>
</evidence>
<feature type="signal peptide" evidence="13">
    <location>
        <begin position="1"/>
        <end position="22"/>
    </location>
</feature>
<evidence type="ECO:0000256" key="11">
    <source>
        <dbReference type="ARBA" id="ARBA00023237"/>
    </source>
</evidence>
<comment type="function">
    <text evidence="1">Assembles around the rod to form the L-ring and probably protects the motor/basal body from shearing forces during rotation.</text>
</comment>
<dbReference type="PRINTS" id="PR01008">
    <property type="entry name" value="FLGLRINGFLGH"/>
</dbReference>
<keyword evidence="12" id="KW-0449">Lipoprotein</keyword>
<keyword evidence="11" id="KW-0998">Cell outer membrane</keyword>
<evidence type="ECO:0000256" key="12">
    <source>
        <dbReference type="ARBA" id="ARBA00023288"/>
    </source>
</evidence>
<keyword evidence="14" id="KW-0966">Cell projection</keyword>
<evidence type="ECO:0000256" key="9">
    <source>
        <dbReference type="ARBA" id="ARBA00023139"/>
    </source>
</evidence>
<evidence type="ECO:0000313" key="15">
    <source>
        <dbReference type="Proteomes" id="UP001234354"/>
    </source>
</evidence>
<evidence type="ECO:0000256" key="10">
    <source>
        <dbReference type="ARBA" id="ARBA00023143"/>
    </source>
</evidence>
<comment type="caution">
    <text evidence="14">The sequence shown here is derived from an EMBL/GenBank/DDBJ whole genome shotgun (WGS) entry which is preliminary data.</text>
</comment>
<dbReference type="GO" id="GO:0003774">
    <property type="term" value="F:cytoskeletal motor activity"/>
    <property type="evidence" value="ECO:0007669"/>
    <property type="project" value="InterPro"/>
</dbReference>
<keyword evidence="14" id="KW-0969">Cilium</keyword>
<dbReference type="Proteomes" id="UP001234354">
    <property type="component" value="Unassembled WGS sequence"/>
</dbReference>
<dbReference type="InterPro" id="IPR000527">
    <property type="entry name" value="Flag_Lring"/>
</dbReference>
<evidence type="ECO:0000256" key="8">
    <source>
        <dbReference type="ARBA" id="ARBA00023136"/>
    </source>
</evidence>
<keyword evidence="7 13" id="KW-0732">Signal</keyword>
<evidence type="ECO:0000256" key="7">
    <source>
        <dbReference type="ARBA" id="ARBA00022729"/>
    </source>
</evidence>
<evidence type="ECO:0000256" key="6">
    <source>
        <dbReference type="ARBA" id="ARBA00011439"/>
    </source>
</evidence>
<dbReference type="GO" id="GO:0009427">
    <property type="term" value="C:bacterial-type flagellum basal body, distal rod, L ring"/>
    <property type="evidence" value="ECO:0007669"/>
    <property type="project" value="InterPro"/>
</dbReference>
<evidence type="ECO:0000256" key="5">
    <source>
        <dbReference type="ARBA" id="ARBA00006929"/>
    </source>
</evidence>
<gene>
    <name evidence="14" type="ORF">QE383_002983</name>
</gene>
<organism evidence="14 15">
    <name type="scientific">Pseudoxanthomonas winnipegensis</name>
    <dbReference type="NCBI Taxonomy" id="2480810"/>
    <lineage>
        <taxon>Bacteria</taxon>
        <taxon>Pseudomonadati</taxon>
        <taxon>Pseudomonadota</taxon>
        <taxon>Gammaproteobacteria</taxon>
        <taxon>Lysobacterales</taxon>
        <taxon>Lysobacteraceae</taxon>
        <taxon>Pseudoxanthomonas</taxon>
    </lineage>
</organism>
<keyword evidence="10" id="KW-0975">Bacterial flagellum</keyword>
<keyword evidence="8" id="KW-0472">Membrane</keyword>
<dbReference type="AlphaFoldDB" id="A0AAW8GHE4"/>
<sequence>MNPRLPCLLALLVALGSGQSFAQTSLINADSYRGIAADHRAYRIGDVLTVNVLEAASAKSSAATDATGNVGVGGAYSSPGYNGKASLGLNGDQSAGGQTSRAGELRARLSVGVVGIEANGLLRVQGAQSLLINGENQNVTLTGLVRPEDIDSSNAVWSHRIADAKLELNGVGVVNESQRQSIIFRALKWLRLI</sequence>
<reference evidence="14" key="1">
    <citation type="submission" date="2023-07" db="EMBL/GenBank/DDBJ databases">
        <title>Functional and genomic diversity of the sorghum phyllosphere microbiome.</title>
        <authorList>
            <person name="Shade A."/>
        </authorList>
    </citation>
    <scope>NUCLEOTIDE SEQUENCE</scope>
    <source>
        <strain evidence="14">SORGH_AS_0908</strain>
    </source>
</reference>
<protein>
    <submittedName>
        <fullName evidence="14">Flagellar L-ring protein FlgH</fullName>
    </submittedName>
</protein>
<dbReference type="GO" id="GO:0071973">
    <property type="term" value="P:bacterial-type flagellum-dependent cell motility"/>
    <property type="evidence" value="ECO:0007669"/>
    <property type="project" value="InterPro"/>
</dbReference>
<name>A0AAW8GHE4_9GAMM</name>
<dbReference type="EMBL" id="JAUTBB010000001">
    <property type="protein sequence ID" value="MDQ1120675.1"/>
    <property type="molecule type" value="Genomic_DNA"/>
</dbReference>
<keyword evidence="14" id="KW-0282">Flagellum</keyword>
<dbReference type="GO" id="GO:0009279">
    <property type="term" value="C:cell outer membrane"/>
    <property type="evidence" value="ECO:0007669"/>
    <property type="project" value="UniProtKB-SubCell"/>
</dbReference>
<comment type="subunit">
    <text evidence="6">The basal body constitutes a major portion of the flagellar organelle and consists of four rings (L,P,S, and M) mounted on a central rod.</text>
</comment>
<evidence type="ECO:0000256" key="4">
    <source>
        <dbReference type="ARBA" id="ARBA00004635"/>
    </source>
</evidence>
<evidence type="ECO:0000256" key="3">
    <source>
        <dbReference type="ARBA" id="ARBA00004442"/>
    </source>
</evidence>
<evidence type="ECO:0000256" key="13">
    <source>
        <dbReference type="SAM" id="SignalP"/>
    </source>
</evidence>
<comment type="similarity">
    <text evidence="5">Belongs to the FlgH family.</text>
</comment>
<dbReference type="Pfam" id="PF02107">
    <property type="entry name" value="FlgH"/>
    <property type="match status" value="1"/>
</dbReference>
<proteinExistence type="inferred from homology"/>
<evidence type="ECO:0000256" key="1">
    <source>
        <dbReference type="ARBA" id="ARBA00002591"/>
    </source>
</evidence>
<dbReference type="PANTHER" id="PTHR34933:SF1">
    <property type="entry name" value="FLAGELLAR L-RING PROTEIN"/>
    <property type="match status" value="1"/>
</dbReference>
<keyword evidence="9" id="KW-0564">Palmitate</keyword>
<accession>A0AAW8GHE4</accession>